<feature type="non-terminal residue" evidence="2">
    <location>
        <position position="1"/>
    </location>
</feature>
<dbReference type="Proteomes" id="UP001286313">
    <property type="component" value="Unassembled WGS sequence"/>
</dbReference>
<evidence type="ECO:0000313" key="2">
    <source>
        <dbReference type="EMBL" id="KAK3868450.1"/>
    </source>
</evidence>
<evidence type="ECO:0000256" key="1">
    <source>
        <dbReference type="SAM" id="MobiDB-lite"/>
    </source>
</evidence>
<name>A0AAE1KCR5_PETCI</name>
<feature type="compositionally biased region" description="Pro residues" evidence="1">
    <location>
        <begin position="38"/>
        <end position="56"/>
    </location>
</feature>
<keyword evidence="3" id="KW-1185">Reference proteome</keyword>
<sequence>PAPTPSPAILNLISSSPPHPFPPTPHLTSLPTLTSLPSPAPPLTPHLTSLPPPPHTPFYLPTSHRLHYSPLHPPLPPLSQDFPGVQLGATRIAIVIKEDPHLETLQPMLLQFLP</sequence>
<organism evidence="2 3">
    <name type="scientific">Petrolisthes cinctipes</name>
    <name type="common">Flat porcelain crab</name>
    <dbReference type="NCBI Taxonomy" id="88211"/>
    <lineage>
        <taxon>Eukaryota</taxon>
        <taxon>Metazoa</taxon>
        <taxon>Ecdysozoa</taxon>
        <taxon>Arthropoda</taxon>
        <taxon>Crustacea</taxon>
        <taxon>Multicrustacea</taxon>
        <taxon>Malacostraca</taxon>
        <taxon>Eumalacostraca</taxon>
        <taxon>Eucarida</taxon>
        <taxon>Decapoda</taxon>
        <taxon>Pleocyemata</taxon>
        <taxon>Anomura</taxon>
        <taxon>Galatheoidea</taxon>
        <taxon>Porcellanidae</taxon>
        <taxon>Petrolisthes</taxon>
    </lineage>
</organism>
<dbReference type="AlphaFoldDB" id="A0AAE1KCR5"/>
<proteinExistence type="predicted"/>
<reference evidence="2" key="1">
    <citation type="submission" date="2023-10" db="EMBL/GenBank/DDBJ databases">
        <title>Genome assemblies of two species of porcelain crab, Petrolisthes cinctipes and Petrolisthes manimaculis (Anomura: Porcellanidae).</title>
        <authorList>
            <person name="Angst P."/>
        </authorList>
    </citation>
    <scope>NUCLEOTIDE SEQUENCE</scope>
    <source>
        <strain evidence="2">PB745_01</strain>
        <tissue evidence="2">Gill</tissue>
    </source>
</reference>
<accession>A0AAE1KCR5</accession>
<feature type="region of interest" description="Disordered" evidence="1">
    <location>
        <begin position="1"/>
        <end position="56"/>
    </location>
</feature>
<gene>
    <name evidence="2" type="ORF">Pcinc_026156</name>
</gene>
<dbReference type="EMBL" id="JAWQEG010003009">
    <property type="protein sequence ID" value="KAK3868450.1"/>
    <property type="molecule type" value="Genomic_DNA"/>
</dbReference>
<feature type="compositionally biased region" description="Low complexity" evidence="1">
    <location>
        <begin position="26"/>
        <end position="37"/>
    </location>
</feature>
<evidence type="ECO:0000313" key="3">
    <source>
        <dbReference type="Proteomes" id="UP001286313"/>
    </source>
</evidence>
<protein>
    <submittedName>
        <fullName evidence="2">Uncharacterized protein</fullName>
    </submittedName>
</protein>
<comment type="caution">
    <text evidence="2">The sequence shown here is derived from an EMBL/GenBank/DDBJ whole genome shotgun (WGS) entry which is preliminary data.</text>
</comment>